<dbReference type="OMA" id="REYRDIW"/>
<name>A0A0N4XGL3_NIPBR</name>
<dbReference type="AlphaFoldDB" id="A0A0N4XGL3"/>
<feature type="chain" id="PRO_5043124592" description="glucuronosyltransferase" evidence="7">
    <location>
        <begin position="18"/>
        <end position="199"/>
    </location>
</feature>
<evidence type="ECO:0000256" key="4">
    <source>
        <dbReference type="ARBA" id="ARBA00022679"/>
    </source>
</evidence>
<organism evidence="10">
    <name type="scientific">Nippostrongylus brasiliensis</name>
    <name type="common">Rat hookworm</name>
    <dbReference type="NCBI Taxonomy" id="27835"/>
    <lineage>
        <taxon>Eukaryota</taxon>
        <taxon>Metazoa</taxon>
        <taxon>Ecdysozoa</taxon>
        <taxon>Nematoda</taxon>
        <taxon>Chromadorea</taxon>
        <taxon>Rhabditida</taxon>
        <taxon>Rhabditina</taxon>
        <taxon>Rhabditomorpha</taxon>
        <taxon>Strongyloidea</taxon>
        <taxon>Heligmosomidae</taxon>
        <taxon>Nippostrongylus</taxon>
    </lineage>
</organism>
<dbReference type="EC" id="2.4.1.17" evidence="2"/>
<keyword evidence="4" id="KW-0808">Transferase</keyword>
<evidence type="ECO:0000313" key="8">
    <source>
        <dbReference type="EMBL" id="VDL65241.1"/>
    </source>
</evidence>
<dbReference type="PANTHER" id="PTHR48043">
    <property type="entry name" value="EG:EG0003.4 PROTEIN-RELATED"/>
    <property type="match status" value="1"/>
</dbReference>
<keyword evidence="3" id="KW-0328">Glycosyltransferase</keyword>
<proteinExistence type="inferred from homology"/>
<feature type="signal peptide" evidence="7">
    <location>
        <begin position="1"/>
        <end position="17"/>
    </location>
</feature>
<evidence type="ECO:0000256" key="2">
    <source>
        <dbReference type="ARBA" id="ARBA00012544"/>
    </source>
</evidence>
<accession>A0A0N4XGL3</accession>
<evidence type="ECO:0000256" key="3">
    <source>
        <dbReference type="ARBA" id="ARBA00022676"/>
    </source>
</evidence>
<dbReference type="Proteomes" id="UP000271162">
    <property type="component" value="Unassembled WGS sequence"/>
</dbReference>
<dbReference type="InterPro" id="IPR050271">
    <property type="entry name" value="UDP-glycosyltransferase"/>
</dbReference>
<evidence type="ECO:0000313" key="10">
    <source>
        <dbReference type="WBParaSite" id="NBR_0000166501-mRNA-1"/>
    </source>
</evidence>
<dbReference type="STRING" id="27835.A0A0N4XGL3"/>
<evidence type="ECO:0000256" key="6">
    <source>
        <dbReference type="ARBA" id="ARBA00047475"/>
    </source>
</evidence>
<dbReference type="Gene3D" id="3.40.50.2000">
    <property type="entry name" value="Glycogen Phosphorylase B"/>
    <property type="match status" value="1"/>
</dbReference>
<reference evidence="8 9" key="2">
    <citation type="submission" date="2018-11" db="EMBL/GenBank/DDBJ databases">
        <authorList>
            <consortium name="Pathogen Informatics"/>
        </authorList>
    </citation>
    <scope>NUCLEOTIDE SEQUENCE [LARGE SCALE GENOMIC DNA]</scope>
</reference>
<gene>
    <name evidence="8" type="ORF">NBR_LOCUS1666</name>
</gene>
<comment type="similarity">
    <text evidence="1">Belongs to the UDP-glycosyltransferase family.</text>
</comment>
<keyword evidence="5 7" id="KW-0732">Signal</keyword>
<protein>
    <recommendedName>
        <fullName evidence="2">glucuronosyltransferase</fullName>
        <ecNumber evidence="2">2.4.1.17</ecNumber>
    </recommendedName>
</protein>
<dbReference type="SUPFAM" id="SSF53756">
    <property type="entry name" value="UDP-Glycosyltransferase/glycogen phosphorylase"/>
    <property type="match status" value="1"/>
</dbReference>
<evidence type="ECO:0000256" key="5">
    <source>
        <dbReference type="ARBA" id="ARBA00022729"/>
    </source>
</evidence>
<evidence type="ECO:0000256" key="7">
    <source>
        <dbReference type="SAM" id="SignalP"/>
    </source>
</evidence>
<reference evidence="10" key="1">
    <citation type="submission" date="2017-02" db="UniProtKB">
        <authorList>
            <consortium name="WormBaseParasite"/>
        </authorList>
    </citation>
    <scope>IDENTIFICATION</scope>
</reference>
<dbReference type="WBParaSite" id="NBR_0000166501-mRNA-1">
    <property type="protein sequence ID" value="NBR_0000166501-mRNA-1"/>
    <property type="gene ID" value="NBR_0000166501"/>
</dbReference>
<sequence length="199" mass="22318">MRLFIVLLSVVFDGCVGYKFLVYSPLFGHSHVKLLGTIADVLTAGGHDVTILMPELDEAESNRTGVRLTKRIIRIKGDPRAIKVMKESRDEEYRELWKPSASMSTMLQVAYSRVKMVSYQCEAILNETDLIAQLKAERFDVGISEVYFICGLALFDIIGIKTTLAVTALTQLDPLSYAIGEPTLPTYLPRKVFPCVKWP</sequence>
<dbReference type="GO" id="GO:0015020">
    <property type="term" value="F:glucuronosyltransferase activity"/>
    <property type="evidence" value="ECO:0007669"/>
    <property type="project" value="UniProtKB-EC"/>
</dbReference>
<dbReference type="InterPro" id="IPR002213">
    <property type="entry name" value="UDP_glucos_trans"/>
</dbReference>
<keyword evidence="9" id="KW-1185">Reference proteome</keyword>
<dbReference type="Pfam" id="PF00201">
    <property type="entry name" value="UDPGT"/>
    <property type="match status" value="1"/>
</dbReference>
<comment type="catalytic activity">
    <reaction evidence="6">
        <text>glucuronate acceptor + UDP-alpha-D-glucuronate = acceptor beta-D-glucuronoside + UDP + H(+)</text>
        <dbReference type="Rhea" id="RHEA:21032"/>
        <dbReference type="ChEBI" id="CHEBI:15378"/>
        <dbReference type="ChEBI" id="CHEBI:58052"/>
        <dbReference type="ChEBI" id="CHEBI:58223"/>
        <dbReference type="ChEBI" id="CHEBI:132367"/>
        <dbReference type="ChEBI" id="CHEBI:132368"/>
        <dbReference type="EC" id="2.4.1.17"/>
    </reaction>
</comment>
<evidence type="ECO:0000313" key="9">
    <source>
        <dbReference type="Proteomes" id="UP000271162"/>
    </source>
</evidence>
<dbReference type="PANTHER" id="PTHR48043:SF23">
    <property type="entry name" value="UDP-GLUCURONOSYLTRANSFERASE"/>
    <property type="match status" value="1"/>
</dbReference>
<evidence type="ECO:0000256" key="1">
    <source>
        <dbReference type="ARBA" id="ARBA00009995"/>
    </source>
</evidence>
<dbReference type="EMBL" id="UYSL01001445">
    <property type="protein sequence ID" value="VDL65241.1"/>
    <property type="molecule type" value="Genomic_DNA"/>
</dbReference>